<dbReference type="EMBL" id="JABSTQ010007704">
    <property type="protein sequence ID" value="KAG0435343.1"/>
    <property type="molecule type" value="Genomic_DNA"/>
</dbReference>
<comment type="caution">
    <text evidence="1">The sequence shown here is derived from an EMBL/GenBank/DDBJ whole genome shotgun (WGS) entry which is preliminary data.</text>
</comment>
<gene>
    <name evidence="1" type="ORF">HPB47_018546</name>
</gene>
<organism evidence="1 2">
    <name type="scientific">Ixodes persulcatus</name>
    <name type="common">Taiga tick</name>
    <dbReference type="NCBI Taxonomy" id="34615"/>
    <lineage>
        <taxon>Eukaryota</taxon>
        <taxon>Metazoa</taxon>
        <taxon>Ecdysozoa</taxon>
        <taxon>Arthropoda</taxon>
        <taxon>Chelicerata</taxon>
        <taxon>Arachnida</taxon>
        <taxon>Acari</taxon>
        <taxon>Parasitiformes</taxon>
        <taxon>Ixodida</taxon>
        <taxon>Ixodoidea</taxon>
        <taxon>Ixodidae</taxon>
        <taxon>Ixodinae</taxon>
        <taxon>Ixodes</taxon>
    </lineage>
</organism>
<sequence length="93" mass="10677">MQWKHQSLSLTRQLSRASLRAAASNDSDADDDTIEVDIVPSQEALQMIQSLWVFLFVKELFLNHVELLDALEKEISRLHAKQAKLTDYGFVVY</sequence>
<evidence type="ECO:0000313" key="1">
    <source>
        <dbReference type="EMBL" id="KAG0435343.1"/>
    </source>
</evidence>
<reference evidence="1 2" key="1">
    <citation type="journal article" date="2020" name="Cell">
        <title>Large-Scale Comparative Analyses of Tick Genomes Elucidate Their Genetic Diversity and Vector Capacities.</title>
        <authorList>
            <consortium name="Tick Genome and Microbiome Consortium (TIGMIC)"/>
            <person name="Jia N."/>
            <person name="Wang J."/>
            <person name="Shi W."/>
            <person name="Du L."/>
            <person name="Sun Y."/>
            <person name="Zhan W."/>
            <person name="Jiang J.F."/>
            <person name="Wang Q."/>
            <person name="Zhang B."/>
            <person name="Ji P."/>
            <person name="Bell-Sakyi L."/>
            <person name="Cui X.M."/>
            <person name="Yuan T.T."/>
            <person name="Jiang B.G."/>
            <person name="Yang W.F."/>
            <person name="Lam T.T."/>
            <person name="Chang Q.C."/>
            <person name="Ding S.J."/>
            <person name="Wang X.J."/>
            <person name="Zhu J.G."/>
            <person name="Ruan X.D."/>
            <person name="Zhao L."/>
            <person name="Wei J.T."/>
            <person name="Ye R.Z."/>
            <person name="Que T.C."/>
            <person name="Du C.H."/>
            <person name="Zhou Y.H."/>
            <person name="Cheng J.X."/>
            <person name="Dai P.F."/>
            <person name="Guo W.B."/>
            <person name="Han X.H."/>
            <person name="Huang E.J."/>
            <person name="Li L.F."/>
            <person name="Wei W."/>
            <person name="Gao Y.C."/>
            <person name="Liu J.Z."/>
            <person name="Shao H.Z."/>
            <person name="Wang X."/>
            <person name="Wang C.C."/>
            <person name="Yang T.C."/>
            <person name="Huo Q.B."/>
            <person name="Li W."/>
            <person name="Chen H.Y."/>
            <person name="Chen S.E."/>
            <person name="Zhou L.G."/>
            <person name="Ni X.B."/>
            <person name="Tian J.H."/>
            <person name="Sheng Y."/>
            <person name="Liu T."/>
            <person name="Pan Y.S."/>
            <person name="Xia L.Y."/>
            <person name="Li J."/>
            <person name="Zhao F."/>
            <person name="Cao W.C."/>
        </authorList>
    </citation>
    <scope>NUCLEOTIDE SEQUENCE [LARGE SCALE GENOMIC DNA]</scope>
    <source>
        <strain evidence="1">Iper-2018</strain>
    </source>
</reference>
<protein>
    <submittedName>
        <fullName evidence="1">Uncharacterized protein</fullName>
    </submittedName>
</protein>
<dbReference type="Proteomes" id="UP000805193">
    <property type="component" value="Unassembled WGS sequence"/>
</dbReference>
<name>A0AC60QMR5_IXOPE</name>
<accession>A0AC60QMR5</accession>
<proteinExistence type="predicted"/>
<keyword evidence="2" id="KW-1185">Reference proteome</keyword>
<evidence type="ECO:0000313" key="2">
    <source>
        <dbReference type="Proteomes" id="UP000805193"/>
    </source>
</evidence>